<feature type="compositionally biased region" description="Low complexity" evidence="1">
    <location>
        <begin position="240"/>
        <end position="250"/>
    </location>
</feature>
<feature type="compositionally biased region" description="Basic and acidic residues" evidence="1">
    <location>
        <begin position="100"/>
        <end position="125"/>
    </location>
</feature>
<feature type="compositionally biased region" description="Basic and acidic residues" evidence="1">
    <location>
        <begin position="15"/>
        <end position="46"/>
    </location>
</feature>
<feature type="compositionally biased region" description="Basic and acidic residues" evidence="1">
    <location>
        <begin position="220"/>
        <end position="237"/>
    </location>
</feature>
<proteinExistence type="predicted"/>
<organism evidence="2 3">
    <name type="scientific">Microlunatus soli</name>
    <dbReference type="NCBI Taxonomy" id="630515"/>
    <lineage>
        <taxon>Bacteria</taxon>
        <taxon>Bacillati</taxon>
        <taxon>Actinomycetota</taxon>
        <taxon>Actinomycetes</taxon>
        <taxon>Propionibacteriales</taxon>
        <taxon>Propionibacteriaceae</taxon>
        <taxon>Microlunatus</taxon>
    </lineage>
</organism>
<sequence length="257" mass="28254">MLLNKTSLSHSPTGENHHGEQATARPDRDRGLRDRVGLHADGRPWRDGAGVPGDSAADRDRDRPHRPGQRCRLVRHRRDVRQGAVRARAQHGTDRAGCPVRERSDRQQVDSGRADRGEHRPDHRRPAGRPAGISARPASDPFSGQLLRRRRADRRDGRVGRLRPDRCHRCQQLQRPPVGARPGQGPFARTGGGQQPGADQPAASRHRDQRRARHGASSGDHVDRLRTVAAGHPDRPVPCRPGGAAGAAADPADHDRR</sequence>
<dbReference type="AlphaFoldDB" id="A0A1H1RG77"/>
<dbReference type="Proteomes" id="UP000199103">
    <property type="component" value="Chromosome I"/>
</dbReference>
<feature type="compositionally biased region" description="Basic residues" evidence="1">
    <location>
        <begin position="66"/>
        <end position="79"/>
    </location>
</feature>
<feature type="compositionally biased region" description="Basic and acidic residues" evidence="1">
    <location>
        <begin position="56"/>
        <end position="65"/>
    </location>
</feature>
<accession>A0A1H1RG77</accession>
<evidence type="ECO:0000313" key="3">
    <source>
        <dbReference type="Proteomes" id="UP000199103"/>
    </source>
</evidence>
<feature type="compositionally biased region" description="Polar residues" evidence="1">
    <location>
        <begin position="1"/>
        <end position="14"/>
    </location>
</feature>
<dbReference type="STRING" id="630515.SAMN04489812_1637"/>
<evidence type="ECO:0000256" key="1">
    <source>
        <dbReference type="SAM" id="MobiDB-lite"/>
    </source>
</evidence>
<gene>
    <name evidence="2" type="ORF">SAMN04489812_1637</name>
</gene>
<protein>
    <submittedName>
        <fullName evidence="2">Uncharacterized protein</fullName>
    </submittedName>
</protein>
<feature type="region of interest" description="Disordered" evidence="1">
    <location>
        <begin position="1"/>
        <end position="257"/>
    </location>
</feature>
<reference evidence="2 3" key="1">
    <citation type="submission" date="2016-10" db="EMBL/GenBank/DDBJ databases">
        <authorList>
            <person name="de Groot N.N."/>
        </authorList>
    </citation>
    <scope>NUCLEOTIDE SEQUENCE [LARGE SCALE GENOMIC DNA]</scope>
    <source>
        <strain evidence="2 3">DSM 21800</strain>
    </source>
</reference>
<keyword evidence="3" id="KW-1185">Reference proteome</keyword>
<evidence type="ECO:0000313" key="2">
    <source>
        <dbReference type="EMBL" id="SDS34690.1"/>
    </source>
</evidence>
<feature type="compositionally biased region" description="Basic and acidic residues" evidence="1">
    <location>
        <begin position="153"/>
        <end position="168"/>
    </location>
</feature>
<name>A0A1H1RG77_9ACTN</name>
<dbReference type="EMBL" id="LT629772">
    <property type="protein sequence ID" value="SDS34690.1"/>
    <property type="molecule type" value="Genomic_DNA"/>
</dbReference>